<feature type="region of interest" description="Disordered" evidence="1">
    <location>
        <begin position="343"/>
        <end position="394"/>
    </location>
</feature>
<feature type="compositionally biased region" description="Basic and acidic residues" evidence="1">
    <location>
        <begin position="350"/>
        <end position="362"/>
    </location>
</feature>
<evidence type="ECO:0008006" key="4">
    <source>
        <dbReference type="Google" id="ProtNLM"/>
    </source>
</evidence>
<organism evidence="2 3">
    <name type="scientific">Orchesella dallaii</name>
    <dbReference type="NCBI Taxonomy" id="48710"/>
    <lineage>
        <taxon>Eukaryota</taxon>
        <taxon>Metazoa</taxon>
        <taxon>Ecdysozoa</taxon>
        <taxon>Arthropoda</taxon>
        <taxon>Hexapoda</taxon>
        <taxon>Collembola</taxon>
        <taxon>Entomobryomorpha</taxon>
        <taxon>Entomobryoidea</taxon>
        <taxon>Orchesellidae</taxon>
        <taxon>Orchesellinae</taxon>
        <taxon>Orchesella</taxon>
    </lineage>
</organism>
<evidence type="ECO:0000256" key="1">
    <source>
        <dbReference type="SAM" id="MobiDB-lite"/>
    </source>
</evidence>
<reference evidence="2 3" key="1">
    <citation type="submission" date="2024-08" db="EMBL/GenBank/DDBJ databases">
        <authorList>
            <person name="Cucini C."/>
            <person name="Frati F."/>
        </authorList>
    </citation>
    <scope>NUCLEOTIDE SEQUENCE [LARGE SCALE GENOMIC DNA]</scope>
</reference>
<feature type="compositionally biased region" description="Basic residues" evidence="1">
    <location>
        <begin position="379"/>
        <end position="394"/>
    </location>
</feature>
<dbReference type="Proteomes" id="UP001642540">
    <property type="component" value="Unassembled WGS sequence"/>
</dbReference>
<name>A0ABP1R9N5_9HEXA</name>
<proteinExistence type="predicted"/>
<comment type="caution">
    <text evidence="2">The sequence shown here is derived from an EMBL/GenBank/DDBJ whole genome shotgun (WGS) entry which is preliminary data.</text>
</comment>
<evidence type="ECO:0000313" key="2">
    <source>
        <dbReference type="EMBL" id="CAL8122304.1"/>
    </source>
</evidence>
<evidence type="ECO:0000313" key="3">
    <source>
        <dbReference type="Proteomes" id="UP001642540"/>
    </source>
</evidence>
<accession>A0ABP1R9N5</accession>
<keyword evidence="3" id="KW-1185">Reference proteome</keyword>
<protein>
    <recommendedName>
        <fullName evidence="4">MADF domain-containing protein</fullName>
    </recommendedName>
</protein>
<dbReference type="EMBL" id="CAXLJM020000068">
    <property type="protein sequence ID" value="CAL8122304.1"/>
    <property type="molecule type" value="Genomic_DNA"/>
</dbReference>
<gene>
    <name evidence="2" type="ORF">ODALV1_LOCUS19740</name>
</gene>
<sequence>MKKKVLRRLEKIPTCAHLRKNMGRSNNRSLQIQNKTRSQSSEIPLLKAISAVNILMMPGTGGCSKYMPLLANRLRIDEAEVRYAWLHRNEVLKEWDNCVTESQRSNFTKVWKHSFLYGWRGRKRHTIDYNIIDEVAAEWASRPFPEEKYSNVSSRFEIQSGSKMLQFILYRKTNLSKFTSDLLEQQLNSFLKKYRNEVQKLCPELETPKTMTNNNRISSHISSRPFKSDGFEYAIDELEKLMYASFSVLFDRFFVPDHLITKIGRGILTKSKLVWRSYVWKQVGNTRYINSFRKKFNLVTEVDATHPLYAYSVLIENVSVRLRRLHVPDVVVVSPSDPTPVTDINNNNFEDCHDSTEKDDRVLPLPALNPGSDGQHTKPSARKRNSCCRKRKHAKPHRKYWRDVVKIARLTDEPSFSYGHNEDIMSQISDLVSKSLIEELKSKGVLKSLFAILDEEMLQPTLDGHES</sequence>